<evidence type="ECO:0000256" key="4">
    <source>
        <dbReference type="ARBA" id="ARBA00022989"/>
    </source>
</evidence>
<dbReference type="EMBL" id="LT554016">
    <property type="protein sequence ID" value="SAM02824.1"/>
    <property type="molecule type" value="Genomic_DNA"/>
</dbReference>
<evidence type="ECO:0000256" key="6">
    <source>
        <dbReference type="SAM" id="Phobius"/>
    </source>
</evidence>
<evidence type="ECO:0000256" key="3">
    <source>
        <dbReference type="ARBA" id="ARBA00022692"/>
    </source>
</evidence>
<protein>
    <submittedName>
        <fullName evidence="7">Uncharacterized protein</fullName>
    </submittedName>
</protein>
<dbReference type="Pfam" id="PF03649">
    <property type="entry name" value="UPF0014"/>
    <property type="match status" value="1"/>
</dbReference>
<dbReference type="GO" id="GO:0005886">
    <property type="term" value="C:plasma membrane"/>
    <property type="evidence" value="ECO:0007669"/>
    <property type="project" value="TreeGrafter"/>
</dbReference>
<evidence type="ECO:0000256" key="1">
    <source>
        <dbReference type="ARBA" id="ARBA00004141"/>
    </source>
</evidence>
<accession>A0A168PR03</accession>
<keyword evidence="4 6" id="KW-1133">Transmembrane helix</keyword>
<dbReference type="Proteomes" id="UP000078561">
    <property type="component" value="Unassembled WGS sequence"/>
</dbReference>
<dbReference type="OrthoDB" id="432685at2759"/>
<dbReference type="PANTHER" id="PTHR30028:SF0">
    <property type="entry name" value="PROTEIN ALUMINUM SENSITIVE 3"/>
    <property type="match status" value="1"/>
</dbReference>
<feature type="transmembrane region" description="Helical" evidence="6">
    <location>
        <begin position="108"/>
        <end position="130"/>
    </location>
</feature>
<keyword evidence="5 6" id="KW-0472">Membrane</keyword>
<reference evidence="7" key="1">
    <citation type="submission" date="2016-04" db="EMBL/GenBank/DDBJ databases">
        <authorList>
            <person name="Evans L.H."/>
            <person name="Alamgir A."/>
            <person name="Owens N."/>
            <person name="Weber N.D."/>
            <person name="Virtaneva K."/>
            <person name="Barbian K."/>
            <person name="Babar A."/>
            <person name="Rosenke K."/>
        </authorList>
    </citation>
    <scope>NUCLEOTIDE SEQUENCE [LARGE SCALE GENOMIC DNA]</scope>
    <source>
        <strain evidence="7">CBS 101.48</strain>
    </source>
</reference>
<dbReference type="InterPro" id="IPR005226">
    <property type="entry name" value="UPF0014_fam"/>
</dbReference>
<comment type="subcellular location">
    <subcellularLocation>
        <location evidence="1">Membrane</location>
        <topology evidence="1">Multi-pass membrane protein</topology>
    </subcellularLocation>
</comment>
<evidence type="ECO:0000256" key="5">
    <source>
        <dbReference type="ARBA" id="ARBA00023136"/>
    </source>
</evidence>
<feature type="transmembrane region" description="Helical" evidence="6">
    <location>
        <begin position="6"/>
        <end position="28"/>
    </location>
</feature>
<feature type="transmembrane region" description="Helical" evidence="6">
    <location>
        <begin position="142"/>
        <end position="166"/>
    </location>
</feature>
<evidence type="ECO:0000256" key="2">
    <source>
        <dbReference type="ARBA" id="ARBA00005268"/>
    </source>
</evidence>
<evidence type="ECO:0000313" key="8">
    <source>
        <dbReference type="Proteomes" id="UP000078561"/>
    </source>
</evidence>
<evidence type="ECO:0000313" key="7">
    <source>
        <dbReference type="EMBL" id="SAM02824.1"/>
    </source>
</evidence>
<feature type="transmembrane region" description="Helical" evidence="6">
    <location>
        <begin position="237"/>
        <end position="261"/>
    </location>
</feature>
<dbReference type="InterPro" id="IPR000515">
    <property type="entry name" value="MetI-like"/>
</dbReference>
<dbReference type="InParanoid" id="A0A168PR03"/>
<keyword evidence="3 6" id="KW-0812">Transmembrane</keyword>
<sequence length="321" mass="35560">MEHSYPTLTWFNVAIASCFLLVNGNGYIRSIESQVKQAITHCGSSVYCPTDDYGADSSRCIQGKTTGFSDALDLKLILTDPSIETVGMVFLSACETVYNKSKWMYNGVFPSAFLSTLFATSTVGIIGSKYAINQEPFWTPEYFIPTIGLLLGFTSGAMAVALHSCLNHMRVHMGQIETYLSMGATRWEAVQRIAKDSIRLAMLPTINQMSITGSIVIPGAMAGQIMLGISIKHAVMYQQIITFLISASTCLGVVMVVMLCLRRIVDNHHRIRHERIQKGTMDIGKDIIDSMVYLKNQLSSLTKKGNRRSFGKEDECRPLLQ</sequence>
<dbReference type="AlphaFoldDB" id="A0A168PR03"/>
<comment type="similarity">
    <text evidence="2">Belongs to the UPF0014 family.</text>
</comment>
<dbReference type="PANTHER" id="PTHR30028">
    <property type="entry name" value="UPF0014 INNER MEMBRANE PROTEIN YBBM-RELATED"/>
    <property type="match status" value="1"/>
</dbReference>
<proteinExistence type="inferred from homology"/>
<gene>
    <name evidence="7" type="primary">ABSGL_08640.1 scaffold 10421</name>
</gene>
<dbReference type="GO" id="GO:0055085">
    <property type="term" value="P:transmembrane transport"/>
    <property type="evidence" value="ECO:0007669"/>
    <property type="project" value="InterPro"/>
</dbReference>
<dbReference type="CDD" id="cd06261">
    <property type="entry name" value="TM_PBP2"/>
    <property type="match status" value="1"/>
</dbReference>
<name>A0A168PR03_ABSGL</name>
<keyword evidence="8" id="KW-1185">Reference proteome</keyword>
<organism evidence="7">
    <name type="scientific">Absidia glauca</name>
    <name type="common">Pin mould</name>
    <dbReference type="NCBI Taxonomy" id="4829"/>
    <lineage>
        <taxon>Eukaryota</taxon>
        <taxon>Fungi</taxon>
        <taxon>Fungi incertae sedis</taxon>
        <taxon>Mucoromycota</taxon>
        <taxon>Mucoromycotina</taxon>
        <taxon>Mucoromycetes</taxon>
        <taxon>Mucorales</taxon>
        <taxon>Cunninghamellaceae</taxon>
        <taxon>Absidia</taxon>
    </lineage>
</organism>
<feature type="transmembrane region" description="Helical" evidence="6">
    <location>
        <begin position="209"/>
        <end position="231"/>
    </location>
</feature>